<dbReference type="PANTHER" id="PTHR11505">
    <property type="entry name" value="L1 TRANSPOSABLE ELEMENT-RELATED"/>
    <property type="match status" value="1"/>
</dbReference>
<reference evidence="3" key="1">
    <citation type="journal article" date="2022" name="bioRxiv">
        <title>Sequencing and chromosome-scale assembly of the giantPleurodeles waltlgenome.</title>
        <authorList>
            <person name="Brown T."/>
            <person name="Elewa A."/>
            <person name="Iarovenko S."/>
            <person name="Subramanian E."/>
            <person name="Araus A.J."/>
            <person name="Petzold A."/>
            <person name="Susuki M."/>
            <person name="Suzuki K.-i.T."/>
            <person name="Hayashi T."/>
            <person name="Toyoda A."/>
            <person name="Oliveira C."/>
            <person name="Osipova E."/>
            <person name="Leigh N.D."/>
            <person name="Simon A."/>
            <person name="Yun M.H."/>
        </authorList>
    </citation>
    <scope>NUCLEOTIDE SEQUENCE</scope>
    <source>
        <strain evidence="3">20211129_DDA</strain>
        <tissue evidence="3">Liver</tissue>
    </source>
</reference>
<evidence type="ECO:0000313" key="3">
    <source>
        <dbReference type="EMBL" id="KAJ1119718.1"/>
    </source>
</evidence>
<dbReference type="Gene3D" id="3.30.70.1820">
    <property type="entry name" value="L1 transposable element, RRM domain"/>
    <property type="match status" value="1"/>
</dbReference>
<dbReference type="Proteomes" id="UP001066276">
    <property type="component" value="Chromosome 8"/>
</dbReference>
<evidence type="ECO:0000313" key="4">
    <source>
        <dbReference type="Proteomes" id="UP001066276"/>
    </source>
</evidence>
<dbReference type="EMBL" id="JANPWB010000012">
    <property type="protein sequence ID" value="KAJ1119718.1"/>
    <property type="molecule type" value="Genomic_DNA"/>
</dbReference>
<gene>
    <name evidence="3" type="ORF">NDU88_007903</name>
</gene>
<feature type="coiled-coil region" evidence="1">
    <location>
        <begin position="57"/>
        <end position="84"/>
    </location>
</feature>
<feature type="compositionally biased region" description="Basic and acidic residues" evidence="2">
    <location>
        <begin position="1"/>
        <end position="10"/>
    </location>
</feature>
<keyword evidence="1" id="KW-0175">Coiled coil</keyword>
<comment type="caution">
    <text evidence="3">The sequence shown here is derived from an EMBL/GenBank/DDBJ whole genome shotgun (WGS) entry which is preliminary data.</text>
</comment>
<sequence>MSRDGRRHAVDTVPEDQESEANPELRHILVAMQNSLATIDSKIDSLSYRMDIIYEWLDKQVECVDEAERRISAVEDDYNEISQTKTKKTDRIVTALREKVEDLEVRSRSSNIRVVGIAESRAIDNMEHFIEKLLTTLLGRETFFDLFVVEHAYRSLAPRPPPGTLSQQAIAKLLNYRDHAVALRKVWELKTLRYEGSDISLYPDFRQ</sequence>
<feature type="region of interest" description="Disordered" evidence="2">
    <location>
        <begin position="1"/>
        <end position="22"/>
    </location>
</feature>
<protein>
    <submittedName>
        <fullName evidence="3">Uncharacterized protein</fullName>
    </submittedName>
</protein>
<dbReference type="InterPro" id="IPR004244">
    <property type="entry name" value="Transposase_22"/>
</dbReference>
<dbReference type="AlphaFoldDB" id="A0AAV7NZ92"/>
<evidence type="ECO:0000256" key="1">
    <source>
        <dbReference type="SAM" id="Coils"/>
    </source>
</evidence>
<name>A0AAV7NZ92_PLEWA</name>
<keyword evidence="4" id="KW-1185">Reference proteome</keyword>
<proteinExistence type="predicted"/>
<evidence type="ECO:0000256" key="2">
    <source>
        <dbReference type="SAM" id="MobiDB-lite"/>
    </source>
</evidence>
<accession>A0AAV7NZ92</accession>
<organism evidence="3 4">
    <name type="scientific">Pleurodeles waltl</name>
    <name type="common">Iberian ribbed newt</name>
    <dbReference type="NCBI Taxonomy" id="8319"/>
    <lineage>
        <taxon>Eukaryota</taxon>
        <taxon>Metazoa</taxon>
        <taxon>Chordata</taxon>
        <taxon>Craniata</taxon>
        <taxon>Vertebrata</taxon>
        <taxon>Euteleostomi</taxon>
        <taxon>Amphibia</taxon>
        <taxon>Batrachia</taxon>
        <taxon>Caudata</taxon>
        <taxon>Salamandroidea</taxon>
        <taxon>Salamandridae</taxon>
        <taxon>Pleurodelinae</taxon>
        <taxon>Pleurodeles</taxon>
    </lineage>
</organism>